<dbReference type="PATRIC" id="fig|89059.3.peg.2072"/>
<protein>
    <submittedName>
        <fullName evidence="6">Deoxyguanosine kinase</fullName>
    </submittedName>
</protein>
<evidence type="ECO:0000313" key="6">
    <source>
        <dbReference type="EMBL" id="KRN81379.1"/>
    </source>
</evidence>
<reference evidence="6 7" key="1">
    <citation type="journal article" date="2015" name="Genome Announc.">
        <title>Expanding the biotechnology potential of lactobacilli through comparative genomics of 213 strains and associated genera.</title>
        <authorList>
            <person name="Sun Z."/>
            <person name="Harris H.M."/>
            <person name="McCann A."/>
            <person name="Guo C."/>
            <person name="Argimon S."/>
            <person name="Zhang W."/>
            <person name="Yang X."/>
            <person name="Jeffery I.B."/>
            <person name="Cooney J.C."/>
            <person name="Kagawa T.F."/>
            <person name="Liu W."/>
            <person name="Song Y."/>
            <person name="Salvetti E."/>
            <person name="Wrobel A."/>
            <person name="Rasinkangas P."/>
            <person name="Parkhill J."/>
            <person name="Rea M.C."/>
            <person name="O'Sullivan O."/>
            <person name="Ritari J."/>
            <person name="Douillard F.P."/>
            <person name="Paul Ross R."/>
            <person name="Yang R."/>
            <person name="Briner A.E."/>
            <person name="Felis G.E."/>
            <person name="de Vos W.M."/>
            <person name="Barrangou R."/>
            <person name="Klaenhammer T.R."/>
            <person name="Caufield P.W."/>
            <person name="Cui Y."/>
            <person name="Zhang H."/>
            <person name="O'Toole P.W."/>
        </authorList>
    </citation>
    <scope>NUCLEOTIDE SEQUENCE [LARGE SCALE GENOMIC DNA]</scope>
    <source>
        <strain evidence="6 7">DSM 15353</strain>
    </source>
</reference>
<feature type="binding site" evidence="3">
    <location>
        <position position="178"/>
    </location>
    <ligand>
        <name>substrate</name>
    </ligand>
</feature>
<dbReference type="GO" id="GO:0005737">
    <property type="term" value="C:cytoplasm"/>
    <property type="evidence" value="ECO:0007669"/>
    <property type="project" value="TreeGrafter"/>
</dbReference>
<dbReference type="AlphaFoldDB" id="A0A0R2JWF2"/>
<dbReference type="InterPro" id="IPR050566">
    <property type="entry name" value="Deoxyribonucleoside_kinase"/>
</dbReference>
<feature type="binding site" evidence="4">
    <location>
        <begin position="169"/>
        <end position="173"/>
    </location>
    <ligand>
        <name>ATP</name>
        <dbReference type="ChEBI" id="CHEBI:30616"/>
    </ligand>
</feature>
<dbReference type="InterPro" id="IPR002624">
    <property type="entry name" value="DCK/DGK"/>
</dbReference>
<dbReference type="GO" id="GO:0019136">
    <property type="term" value="F:deoxynucleoside kinase activity"/>
    <property type="evidence" value="ECO:0007669"/>
    <property type="project" value="InterPro"/>
</dbReference>
<feature type="binding site" evidence="3">
    <location>
        <position position="50"/>
    </location>
    <ligand>
        <name>substrate</name>
    </ligand>
</feature>
<organism evidence="6 7">
    <name type="scientific">Ligilactobacillus acidipiscis</name>
    <dbReference type="NCBI Taxonomy" id="89059"/>
    <lineage>
        <taxon>Bacteria</taxon>
        <taxon>Bacillati</taxon>
        <taxon>Bacillota</taxon>
        <taxon>Bacilli</taxon>
        <taxon>Lactobacillales</taxon>
        <taxon>Lactobacillaceae</taxon>
        <taxon>Ligilactobacillus</taxon>
    </lineage>
</organism>
<evidence type="ECO:0000256" key="3">
    <source>
        <dbReference type="PIRSR" id="PIRSR000705-2"/>
    </source>
</evidence>
<dbReference type="PANTHER" id="PTHR10513">
    <property type="entry name" value="DEOXYNUCLEOSIDE KINASE"/>
    <property type="match status" value="1"/>
</dbReference>
<feature type="binding site" evidence="3">
    <location>
        <position position="112"/>
    </location>
    <ligand>
        <name>substrate</name>
    </ligand>
</feature>
<dbReference type="InterPro" id="IPR027417">
    <property type="entry name" value="P-loop_NTPase"/>
</dbReference>
<evidence type="ECO:0000259" key="5">
    <source>
        <dbReference type="Pfam" id="PF01712"/>
    </source>
</evidence>
<dbReference type="GO" id="GO:0005524">
    <property type="term" value="F:ATP binding"/>
    <property type="evidence" value="ECO:0007669"/>
    <property type="project" value="UniProtKB-KW"/>
</dbReference>
<evidence type="ECO:0000313" key="7">
    <source>
        <dbReference type="Proteomes" id="UP000051491"/>
    </source>
</evidence>
<dbReference type="EMBL" id="JQBK01000071">
    <property type="protein sequence ID" value="KRN81379.1"/>
    <property type="molecule type" value="Genomic_DNA"/>
</dbReference>
<feature type="binding site" evidence="3">
    <location>
        <position position="83"/>
    </location>
    <ligand>
        <name>substrate</name>
    </ligand>
</feature>
<name>A0A0R2JWF2_9LACO</name>
<dbReference type="Proteomes" id="UP000051491">
    <property type="component" value="Unassembled WGS sequence"/>
</dbReference>
<keyword evidence="6" id="KW-0418">Kinase</keyword>
<dbReference type="PIRSF" id="PIRSF000705">
    <property type="entry name" value="DNK"/>
    <property type="match status" value="1"/>
</dbReference>
<dbReference type="PANTHER" id="PTHR10513:SF35">
    <property type="entry name" value="DEOXYADENOSINE KINASE"/>
    <property type="match status" value="1"/>
</dbReference>
<feature type="binding site" evidence="3">
    <location>
        <position position="62"/>
    </location>
    <ligand>
        <name>substrate</name>
    </ligand>
</feature>
<evidence type="ECO:0000256" key="1">
    <source>
        <dbReference type="ARBA" id="ARBA00007420"/>
    </source>
</evidence>
<dbReference type="Pfam" id="PF01712">
    <property type="entry name" value="dNK"/>
    <property type="match status" value="1"/>
</dbReference>
<dbReference type="InterPro" id="IPR031314">
    <property type="entry name" value="DNK_dom"/>
</dbReference>
<keyword evidence="4" id="KW-0547">Nucleotide-binding</keyword>
<dbReference type="SUPFAM" id="SSF52540">
    <property type="entry name" value="P-loop containing nucleoside triphosphate hydrolases"/>
    <property type="match status" value="1"/>
</dbReference>
<gene>
    <name evidence="6" type="ORF">IV43_GL001956</name>
</gene>
<evidence type="ECO:0000256" key="2">
    <source>
        <dbReference type="PIRSR" id="PIRSR000705-1"/>
    </source>
</evidence>
<accession>A0A0R2JWF2</accession>
<evidence type="ECO:0000256" key="4">
    <source>
        <dbReference type="PIRSR" id="PIRSR000705-3"/>
    </source>
</evidence>
<keyword evidence="4" id="KW-0067">ATP-binding</keyword>
<feature type="domain" description="Deoxynucleoside kinase" evidence="5">
    <location>
        <begin position="22"/>
        <end position="235"/>
    </location>
</feature>
<dbReference type="Gene3D" id="3.40.50.300">
    <property type="entry name" value="P-loop containing nucleotide triphosphate hydrolases"/>
    <property type="match status" value="1"/>
</dbReference>
<comment type="caution">
    <text evidence="6">The sequence shown here is derived from an EMBL/GenBank/DDBJ whole genome shotgun (WGS) entry which is preliminary data.</text>
</comment>
<dbReference type="STRING" id="89059.LAC1533_0663"/>
<feature type="binding site" evidence="4">
    <location>
        <begin position="26"/>
        <end position="34"/>
    </location>
    <ligand>
        <name>ATP</name>
        <dbReference type="ChEBI" id="CHEBI:30616"/>
    </ligand>
</feature>
<feature type="binding site" evidence="3">
    <location>
        <position position="107"/>
    </location>
    <ligand>
        <name>substrate</name>
    </ligand>
</feature>
<sequence length="257" mass="30338">MLDIAFNKGKFDSKEGMCMSVITIEGPIAAGKTSLTELLSDRLQSQPFYEPVSDNPVLPLFYEGNKAVAAGKWQTNPYAFLLQIFFLNRRFKMIKQAFKDDKNVLDRSIYTDELFCKMNYERGNMTKIEWETYRDLLANMLEELPNAAHKKAPDLMVMINISYPTLIKRIKLRGREYELPEQDPSLEDYYHDLLKRYEAFVDTYAESPMLILDGDRYDFVNSTADRKEILRQIYTKMYHLNRLNKDEWQHLVKEETY</sequence>
<proteinExistence type="inferred from homology"/>
<feature type="active site" description="Proton acceptor" evidence="2">
    <location>
        <position position="106"/>
    </location>
</feature>
<comment type="similarity">
    <text evidence="1">Belongs to the DCK/DGK family.</text>
</comment>
<keyword evidence="6" id="KW-0808">Transferase</keyword>
<dbReference type="CDD" id="cd01673">
    <property type="entry name" value="dNK"/>
    <property type="match status" value="1"/>
</dbReference>